<comment type="caution">
    <text evidence="3">The sequence shown here is derived from an EMBL/GenBank/DDBJ whole genome shotgun (WGS) entry which is preliminary data.</text>
</comment>
<dbReference type="Proteomes" id="UP000799429">
    <property type="component" value="Unassembled WGS sequence"/>
</dbReference>
<dbReference type="OrthoDB" id="2426273at2759"/>
<evidence type="ECO:0000313" key="4">
    <source>
        <dbReference type="Proteomes" id="UP000799429"/>
    </source>
</evidence>
<protein>
    <recommendedName>
        <fullName evidence="2">Heterokaryon incompatibility domain-containing protein</fullName>
    </recommendedName>
</protein>
<feature type="domain" description="Heterokaryon incompatibility" evidence="2">
    <location>
        <begin position="135"/>
        <end position="243"/>
    </location>
</feature>
<keyword evidence="1" id="KW-1133">Transmembrane helix</keyword>
<dbReference type="PANTHER" id="PTHR39596:SF2">
    <property type="entry name" value="HET DOMAIN PROTEIN (AFU_ORTHOLOGUE AFUA_1G17550)-RELATED"/>
    <property type="match status" value="1"/>
</dbReference>
<dbReference type="Pfam" id="PF06985">
    <property type="entry name" value="HET"/>
    <property type="match status" value="1"/>
</dbReference>
<evidence type="ECO:0000259" key="2">
    <source>
        <dbReference type="Pfam" id="PF06985"/>
    </source>
</evidence>
<dbReference type="PANTHER" id="PTHR39596">
    <property type="match status" value="1"/>
</dbReference>
<sequence length="824" mass="92476">MGSSGVSSTAPASAGLTSKQNSLSVNSIRCPHQLQRLSRVNDDPTFQYLCHLDQPRVSHAACASNPRCVANHVDFCNYETRHISDGCRCSHISVSREEIIRIIQSGGTPLVSLRRSASSGELECHIEKQTVRSRYVAISHVWADGLGNPQANSLPKCQLVLLQKHLQNLPVARSDTAMIIGGLCFDLERWSASYQREDSCPLFWMDTLCIPVGDEKTDVTEVKMKAINRMASIYAGAFQVLVLDSSLLRCRSQSTSATEILGRIICSSWQSRSWTLQEGVLGRECVFQFADAAVNPIYCWDVKGPRSGISSAVQFPSQDDAEQQRIYAILYDFLWDELHQEWKSSLEKSGPEFGIGLPSVVRKNTFFKREKIEKICAMHHTAARPQNARHFAHMSDDESRVNQLVAAWNQLAVRSTTMVDDIHIIIANLLNFNAAHILRLGTQEERMKAIIFSSKALPFSLLYNTGARALSSEQKKNRWVPLQPSKSPLTSKPIMKACRQGYHVQFDEDDENYPQVIIVRDVAATSGPHSQVVQLSSGERYQITAVDHIDVPKQTLSHPLCIFIEPHSSPDSKNTQRRGVSFRVMGYSKPKFPPANSPSSAERKPTTLNLLYLYPLIVEQLPTQSNPTFSTQFTTNTPTILPHHLFKYLVGTSLPVLNPKDPSSSPFPYPRRPLSLSPIHHAGIISWFSIIILLPGFVSLLVSIALISEHGRITPTANSLLITFGTLYLVAILSVTSLMLVGTALGWRAWMRSFEDEWRGSIWEQWEKVDRGLSEYEPSWWPWKQKEKMNDDGGEVGKRRVRSSEDDVTELEILEGLQELEEKV</sequence>
<dbReference type="EMBL" id="MU006097">
    <property type="protein sequence ID" value="KAF2838380.1"/>
    <property type="molecule type" value="Genomic_DNA"/>
</dbReference>
<gene>
    <name evidence="3" type="ORF">M501DRAFT_1017392</name>
</gene>
<organism evidence="3 4">
    <name type="scientific">Patellaria atrata CBS 101060</name>
    <dbReference type="NCBI Taxonomy" id="1346257"/>
    <lineage>
        <taxon>Eukaryota</taxon>
        <taxon>Fungi</taxon>
        <taxon>Dikarya</taxon>
        <taxon>Ascomycota</taxon>
        <taxon>Pezizomycotina</taxon>
        <taxon>Dothideomycetes</taxon>
        <taxon>Dothideomycetes incertae sedis</taxon>
        <taxon>Patellariales</taxon>
        <taxon>Patellariaceae</taxon>
        <taxon>Patellaria</taxon>
    </lineage>
</organism>
<feature type="transmembrane region" description="Helical" evidence="1">
    <location>
        <begin position="684"/>
        <end position="708"/>
    </location>
</feature>
<reference evidence="3" key="1">
    <citation type="journal article" date="2020" name="Stud. Mycol.">
        <title>101 Dothideomycetes genomes: a test case for predicting lifestyles and emergence of pathogens.</title>
        <authorList>
            <person name="Haridas S."/>
            <person name="Albert R."/>
            <person name="Binder M."/>
            <person name="Bloem J."/>
            <person name="Labutti K."/>
            <person name="Salamov A."/>
            <person name="Andreopoulos B."/>
            <person name="Baker S."/>
            <person name="Barry K."/>
            <person name="Bills G."/>
            <person name="Bluhm B."/>
            <person name="Cannon C."/>
            <person name="Castanera R."/>
            <person name="Culley D."/>
            <person name="Daum C."/>
            <person name="Ezra D."/>
            <person name="Gonzalez J."/>
            <person name="Henrissat B."/>
            <person name="Kuo A."/>
            <person name="Liang C."/>
            <person name="Lipzen A."/>
            <person name="Lutzoni F."/>
            <person name="Magnuson J."/>
            <person name="Mondo S."/>
            <person name="Nolan M."/>
            <person name="Ohm R."/>
            <person name="Pangilinan J."/>
            <person name="Park H.-J."/>
            <person name="Ramirez L."/>
            <person name="Alfaro M."/>
            <person name="Sun H."/>
            <person name="Tritt A."/>
            <person name="Yoshinaga Y."/>
            <person name="Zwiers L.-H."/>
            <person name="Turgeon B."/>
            <person name="Goodwin S."/>
            <person name="Spatafora J."/>
            <person name="Crous P."/>
            <person name="Grigoriev I."/>
        </authorList>
    </citation>
    <scope>NUCLEOTIDE SEQUENCE</scope>
    <source>
        <strain evidence="3">CBS 101060</strain>
    </source>
</reference>
<dbReference type="InterPro" id="IPR010730">
    <property type="entry name" value="HET"/>
</dbReference>
<keyword evidence="1" id="KW-0812">Transmembrane</keyword>
<evidence type="ECO:0000256" key="1">
    <source>
        <dbReference type="SAM" id="Phobius"/>
    </source>
</evidence>
<feature type="transmembrane region" description="Helical" evidence="1">
    <location>
        <begin position="720"/>
        <end position="747"/>
    </location>
</feature>
<evidence type="ECO:0000313" key="3">
    <source>
        <dbReference type="EMBL" id="KAF2838380.1"/>
    </source>
</evidence>
<dbReference type="AlphaFoldDB" id="A0A9P4VQJ0"/>
<name>A0A9P4VQJ0_9PEZI</name>
<accession>A0A9P4VQJ0</accession>
<keyword evidence="1" id="KW-0472">Membrane</keyword>
<proteinExistence type="predicted"/>
<keyword evidence="4" id="KW-1185">Reference proteome</keyword>